<dbReference type="PRINTS" id="PR00412">
    <property type="entry name" value="EPOXHYDRLASE"/>
</dbReference>
<dbReference type="Gene3D" id="3.40.50.1820">
    <property type="entry name" value="alpha/beta hydrolase"/>
    <property type="match status" value="1"/>
</dbReference>
<dbReference type="RefSeq" id="WP_121009287.1">
    <property type="nucleotide sequence ID" value="NZ_RCCJ01000001.1"/>
</dbReference>
<dbReference type="GO" id="GO:0016787">
    <property type="term" value="F:hydrolase activity"/>
    <property type="evidence" value="ECO:0007669"/>
    <property type="project" value="UniProtKB-KW"/>
</dbReference>
<dbReference type="EMBL" id="RCCJ01000001">
    <property type="protein sequence ID" value="RLJ70140.1"/>
    <property type="molecule type" value="Genomic_DNA"/>
</dbReference>
<gene>
    <name evidence="3" type="ORF">BCF55_0404</name>
</gene>
<dbReference type="InterPro" id="IPR000639">
    <property type="entry name" value="Epox_hydrolase-like"/>
</dbReference>
<dbReference type="InterPro" id="IPR000073">
    <property type="entry name" value="AB_hydrolase_1"/>
</dbReference>
<dbReference type="InterPro" id="IPR029058">
    <property type="entry name" value="AB_hydrolase_fold"/>
</dbReference>
<evidence type="ECO:0000256" key="1">
    <source>
        <dbReference type="ARBA" id="ARBA00022801"/>
    </source>
</evidence>
<accession>A0A497XPR6</accession>
<dbReference type="SUPFAM" id="SSF53474">
    <property type="entry name" value="alpha/beta-Hydrolases"/>
    <property type="match status" value="1"/>
</dbReference>
<feature type="domain" description="AB hydrolase-1" evidence="2">
    <location>
        <begin position="8"/>
        <end position="237"/>
    </location>
</feature>
<sequence length="253" mass="28577">MKSYAPKAVLFLHAFPLNKDMFVHQFSALEREKIPYIALDYPGFGEEPPPRGEVSVERLTDFVVSRLDSLGVEKVVPVGDSMGGYIMFDLWRRYRKLVEGFVFVATRAEGETEEGKKARYNLIGRVKKEGKEFLIDMMLENQTSPLTKKDPQKMNALRCMMEKATVEGIVKTLRALAERPDSTNLLKEINVPTLVVAGKDDDKVTPPEIVRKIAEGIEGSIYVELENSAHLPPFENPEGFNRVLLDFLKDTAL</sequence>
<dbReference type="PANTHER" id="PTHR43798:SF31">
    <property type="entry name" value="AB HYDROLASE SUPERFAMILY PROTEIN YCLE"/>
    <property type="match status" value="1"/>
</dbReference>
<evidence type="ECO:0000259" key="2">
    <source>
        <dbReference type="Pfam" id="PF00561"/>
    </source>
</evidence>
<proteinExistence type="predicted"/>
<dbReference type="Pfam" id="PF00561">
    <property type="entry name" value="Abhydrolase_1"/>
    <property type="match status" value="1"/>
</dbReference>
<dbReference type="OrthoDB" id="252464at2"/>
<evidence type="ECO:0000313" key="3">
    <source>
        <dbReference type="EMBL" id="RLJ70140.1"/>
    </source>
</evidence>
<name>A0A497XPR6_9AQUI</name>
<keyword evidence="4" id="KW-1185">Reference proteome</keyword>
<keyword evidence="1" id="KW-0378">Hydrolase</keyword>
<evidence type="ECO:0000313" key="4">
    <source>
        <dbReference type="Proteomes" id="UP000267841"/>
    </source>
</evidence>
<comment type="caution">
    <text evidence="3">The sequence shown here is derived from an EMBL/GenBank/DDBJ whole genome shotgun (WGS) entry which is preliminary data.</text>
</comment>
<dbReference type="InterPro" id="IPR050266">
    <property type="entry name" value="AB_hydrolase_sf"/>
</dbReference>
<dbReference type="GO" id="GO:0016020">
    <property type="term" value="C:membrane"/>
    <property type="evidence" value="ECO:0007669"/>
    <property type="project" value="TreeGrafter"/>
</dbReference>
<dbReference type="AlphaFoldDB" id="A0A497XPR6"/>
<dbReference type="PANTHER" id="PTHR43798">
    <property type="entry name" value="MONOACYLGLYCEROL LIPASE"/>
    <property type="match status" value="1"/>
</dbReference>
<dbReference type="Proteomes" id="UP000267841">
    <property type="component" value="Unassembled WGS sequence"/>
</dbReference>
<reference evidence="3 4" key="1">
    <citation type="submission" date="2018-10" db="EMBL/GenBank/DDBJ databases">
        <title>Genomic Encyclopedia of Archaeal and Bacterial Type Strains, Phase II (KMG-II): from individual species to whole genera.</title>
        <authorList>
            <person name="Goeker M."/>
        </authorList>
    </citation>
    <scope>NUCLEOTIDE SEQUENCE [LARGE SCALE GENOMIC DNA]</scope>
    <source>
        <strain evidence="3 4">DSM 16510</strain>
    </source>
</reference>
<organism evidence="3 4">
    <name type="scientific">Hydrogenivirga caldilitoris</name>
    <dbReference type="NCBI Taxonomy" id="246264"/>
    <lineage>
        <taxon>Bacteria</taxon>
        <taxon>Pseudomonadati</taxon>
        <taxon>Aquificota</taxon>
        <taxon>Aquificia</taxon>
        <taxon>Aquificales</taxon>
        <taxon>Aquificaceae</taxon>
        <taxon>Hydrogenivirga</taxon>
    </lineage>
</organism>
<protein>
    <submittedName>
        <fullName evidence="3">Pimeloyl-ACP methyl ester carboxylesterase</fullName>
    </submittedName>
</protein>